<gene>
    <name evidence="8" type="primary">pol</name>
    <name evidence="8" type="ORF">AWC38_SpisGene13586</name>
</gene>
<feature type="domain" description="Integrase catalytic" evidence="7">
    <location>
        <begin position="269"/>
        <end position="429"/>
    </location>
</feature>
<protein>
    <submittedName>
        <fullName evidence="8">Retrovirus-related Pol polyprotein from transposon 17.6</fullName>
    </submittedName>
</protein>
<evidence type="ECO:0000256" key="1">
    <source>
        <dbReference type="ARBA" id="ARBA00022679"/>
    </source>
</evidence>
<keyword evidence="2" id="KW-0548">Nucleotidyltransferase</keyword>
<keyword evidence="9" id="KW-1185">Reference proteome</keyword>
<proteinExistence type="predicted"/>
<evidence type="ECO:0000256" key="4">
    <source>
        <dbReference type="ARBA" id="ARBA00022759"/>
    </source>
</evidence>
<evidence type="ECO:0000313" key="9">
    <source>
        <dbReference type="Proteomes" id="UP000225706"/>
    </source>
</evidence>
<sequence>MPAPTDKKGVERLLGTINYLGKFIPNLATVTEPIRILLRKDIEFQWSYEQDKALQEIKNILTKDGGPVLRFFDLQKPVTISCDASPTGLGGVLLQGGCPVAYASRSLTDAESRYAQIEKELLAIQFSLERFNQYTYGKQVTIESDHKPLEAIVKKALASAPLRLQRILLRMQKYDYTLEYKPGKELVLPDMLSRAPLPETTSGSMEEEIALHVHLLTSNLPVSKPKLEEIKEATANDPSMKELNEMIKFGWPKTKSHMPANIQVYWHRIPTRPWEMVATDLFTWDKSEYLIIVDYHSRYFEVAKLPDTKSTTVITFPKSMFARHGIPSEVISINGPQYSSKDFSLFAQQWEFKHKTVSPQYPQANGLAEKEVQIVKNRLTKAKQDRQDPYLGLLEYRNTPIDNTGSPVQLLMSRRLRSTIPTTDAQLQPKVLDSHKVMEKLRLKQEKQKHYFDQHAKHLPTLEKGDWIRVQMGSHWKPGVVTDHAGTPRSYRI</sequence>
<dbReference type="InterPro" id="IPR043128">
    <property type="entry name" value="Rev_trsase/Diguanyl_cyclase"/>
</dbReference>
<dbReference type="InterPro" id="IPR041373">
    <property type="entry name" value="RT_RNaseH"/>
</dbReference>
<dbReference type="OrthoDB" id="5974801at2759"/>
<dbReference type="InterPro" id="IPR001584">
    <property type="entry name" value="Integrase_cat-core"/>
</dbReference>
<keyword evidence="3" id="KW-0540">Nuclease</keyword>
<evidence type="ECO:0000313" key="8">
    <source>
        <dbReference type="EMBL" id="PFX21905.1"/>
    </source>
</evidence>
<dbReference type="GO" id="GO:0003964">
    <property type="term" value="F:RNA-directed DNA polymerase activity"/>
    <property type="evidence" value="ECO:0007669"/>
    <property type="project" value="UniProtKB-KW"/>
</dbReference>
<keyword evidence="1" id="KW-0808">Transferase</keyword>
<dbReference type="GO" id="GO:0015074">
    <property type="term" value="P:DNA integration"/>
    <property type="evidence" value="ECO:0007669"/>
    <property type="project" value="InterPro"/>
</dbReference>
<keyword evidence="5" id="KW-0378">Hydrolase</keyword>
<dbReference type="Gene3D" id="3.30.420.10">
    <property type="entry name" value="Ribonuclease H-like superfamily/Ribonuclease H"/>
    <property type="match status" value="1"/>
</dbReference>
<dbReference type="GO" id="GO:0004519">
    <property type="term" value="F:endonuclease activity"/>
    <property type="evidence" value="ECO:0007669"/>
    <property type="project" value="UniProtKB-KW"/>
</dbReference>
<dbReference type="SUPFAM" id="SSF53098">
    <property type="entry name" value="Ribonuclease H-like"/>
    <property type="match status" value="1"/>
</dbReference>
<dbReference type="Gene3D" id="3.30.70.270">
    <property type="match status" value="1"/>
</dbReference>
<dbReference type="SUPFAM" id="SSF56672">
    <property type="entry name" value="DNA/RNA polymerases"/>
    <property type="match status" value="1"/>
</dbReference>
<accession>A0A2B4S084</accession>
<dbReference type="PROSITE" id="PS50994">
    <property type="entry name" value="INTEGRASE"/>
    <property type="match status" value="1"/>
</dbReference>
<keyword evidence="6" id="KW-0695">RNA-directed DNA polymerase</keyword>
<evidence type="ECO:0000256" key="5">
    <source>
        <dbReference type="ARBA" id="ARBA00022801"/>
    </source>
</evidence>
<dbReference type="Pfam" id="PF17917">
    <property type="entry name" value="RT_RNaseH"/>
    <property type="match status" value="1"/>
</dbReference>
<dbReference type="EMBL" id="LSMT01000258">
    <property type="protein sequence ID" value="PFX21905.1"/>
    <property type="molecule type" value="Genomic_DNA"/>
</dbReference>
<dbReference type="STRING" id="50429.A0A2B4S084"/>
<organism evidence="8 9">
    <name type="scientific">Stylophora pistillata</name>
    <name type="common">Smooth cauliflower coral</name>
    <dbReference type="NCBI Taxonomy" id="50429"/>
    <lineage>
        <taxon>Eukaryota</taxon>
        <taxon>Metazoa</taxon>
        <taxon>Cnidaria</taxon>
        <taxon>Anthozoa</taxon>
        <taxon>Hexacorallia</taxon>
        <taxon>Scleractinia</taxon>
        <taxon>Astrocoeniina</taxon>
        <taxon>Pocilloporidae</taxon>
        <taxon>Stylophora</taxon>
    </lineage>
</organism>
<dbReference type="Proteomes" id="UP000225706">
    <property type="component" value="Unassembled WGS sequence"/>
</dbReference>
<dbReference type="CDD" id="cd09274">
    <property type="entry name" value="RNase_HI_RT_Ty3"/>
    <property type="match status" value="1"/>
</dbReference>
<dbReference type="InterPro" id="IPR036397">
    <property type="entry name" value="RNaseH_sf"/>
</dbReference>
<evidence type="ECO:0000256" key="3">
    <source>
        <dbReference type="ARBA" id="ARBA00022722"/>
    </source>
</evidence>
<dbReference type="FunFam" id="3.30.420.10:FF:000063">
    <property type="entry name" value="Retrovirus-related Pol polyprotein from transposon 297-like Protein"/>
    <property type="match status" value="1"/>
</dbReference>
<dbReference type="GO" id="GO:0003676">
    <property type="term" value="F:nucleic acid binding"/>
    <property type="evidence" value="ECO:0007669"/>
    <property type="project" value="InterPro"/>
</dbReference>
<dbReference type="Gene3D" id="3.10.20.370">
    <property type="match status" value="1"/>
</dbReference>
<dbReference type="PANTHER" id="PTHR37984">
    <property type="entry name" value="PROTEIN CBG26694"/>
    <property type="match status" value="1"/>
</dbReference>
<name>A0A2B4S084_STYPI</name>
<dbReference type="InterPro" id="IPR043502">
    <property type="entry name" value="DNA/RNA_pol_sf"/>
</dbReference>
<keyword evidence="4" id="KW-0255">Endonuclease</keyword>
<dbReference type="GO" id="GO:0016787">
    <property type="term" value="F:hydrolase activity"/>
    <property type="evidence" value="ECO:0007669"/>
    <property type="project" value="UniProtKB-KW"/>
</dbReference>
<comment type="caution">
    <text evidence="8">The sequence shown here is derived from an EMBL/GenBank/DDBJ whole genome shotgun (WGS) entry which is preliminary data.</text>
</comment>
<evidence type="ECO:0000259" key="7">
    <source>
        <dbReference type="PROSITE" id="PS50994"/>
    </source>
</evidence>
<dbReference type="FunFam" id="3.30.70.270:FF:000063">
    <property type="entry name" value="Zinc knuckle domaincontaining protein"/>
    <property type="match status" value="1"/>
</dbReference>
<evidence type="ECO:0000256" key="2">
    <source>
        <dbReference type="ARBA" id="ARBA00022695"/>
    </source>
</evidence>
<dbReference type="InterPro" id="IPR012337">
    <property type="entry name" value="RNaseH-like_sf"/>
</dbReference>
<dbReference type="Pfam" id="PF00665">
    <property type="entry name" value="rve"/>
    <property type="match status" value="1"/>
</dbReference>
<dbReference type="PANTHER" id="PTHR37984:SF8">
    <property type="entry name" value="CCHC-TYPE DOMAIN-CONTAINING PROTEIN"/>
    <property type="match status" value="1"/>
</dbReference>
<dbReference type="AlphaFoldDB" id="A0A2B4S084"/>
<evidence type="ECO:0000256" key="6">
    <source>
        <dbReference type="ARBA" id="ARBA00022918"/>
    </source>
</evidence>
<dbReference type="InterPro" id="IPR050951">
    <property type="entry name" value="Retrovirus_Pol_polyprotein"/>
</dbReference>
<reference evidence="9" key="1">
    <citation type="journal article" date="2017" name="bioRxiv">
        <title>Comparative analysis of the genomes of Stylophora pistillata and Acropora digitifera provides evidence for extensive differences between species of corals.</title>
        <authorList>
            <person name="Voolstra C.R."/>
            <person name="Li Y."/>
            <person name="Liew Y.J."/>
            <person name="Baumgarten S."/>
            <person name="Zoccola D."/>
            <person name="Flot J.-F."/>
            <person name="Tambutte S."/>
            <person name="Allemand D."/>
            <person name="Aranda M."/>
        </authorList>
    </citation>
    <scope>NUCLEOTIDE SEQUENCE [LARGE SCALE GENOMIC DNA]</scope>
</reference>
<dbReference type="FunFam" id="3.10.20.370:FF:000001">
    <property type="entry name" value="Retrovirus-related Pol polyprotein from transposon 17.6-like protein"/>
    <property type="match status" value="1"/>
</dbReference>